<dbReference type="GO" id="GO:0004140">
    <property type="term" value="F:dephospho-CoA kinase activity"/>
    <property type="evidence" value="ECO:0007669"/>
    <property type="project" value="UniProtKB-EC"/>
</dbReference>
<dbReference type="EMBL" id="JAXCLX010000001">
    <property type="protein sequence ID" value="MDY0871953.1"/>
    <property type="molecule type" value="Genomic_DNA"/>
</dbReference>
<keyword evidence="5 7" id="KW-0808">Transferase</keyword>
<dbReference type="EC" id="2.7.1.24" evidence="5 6"/>
<keyword evidence="2 5" id="KW-0547">Nucleotide-binding</keyword>
<sequence length="202" mass="22409">MRILGLTGSIGMGKSTAAEMLRSLGLPVHDADAAVHNLLAQGGKAVTAVERAFPGVVQDGAVDRKALGAKVFGNKTELKRLEAILHPLVRRAERDFLTQCRQERHDVVVLDIPLLFETGGEKRCDGVVVVTAPQFLQSQRVLKRPGMTLERFRQILKSQMPDAEKRRRADWVVDTGLGRRPTLAALARVVRELKSDRFNRSR</sequence>
<dbReference type="PANTHER" id="PTHR10695:SF46">
    <property type="entry name" value="BIFUNCTIONAL COENZYME A SYNTHASE-RELATED"/>
    <property type="match status" value="1"/>
</dbReference>
<feature type="binding site" evidence="5">
    <location>
        <begin position="11"/>
        <end position="16"/>
    </location>
    <ligand>
        <name>ATP</name>
        <dbReference type="ChEBI" id="CHEBI:30616"/>
    </ligand>
</feature>
<comment type="pathway">
    <text evidence="5">Cofactor biosynthesis; coenzyme A biosynthesis; CoA from (R)-pantothenate: step 5/5.</text>
</comment>
<dbReference type="HAMAP" id="MF_00376">
    <property type="entry name" value="Dephospho_CoA_kinase"/>
    <property type="match status" value="1"/>
</dbReference>
<dbReference type="RefSeq" id="WP_320500376.1">
    <property type="nucleotide sequence ID" value="NZ_JAXCLX010000001.1"/>
</dbReference>
<dbReference type="Gene3D" id="3.40.50.300">
    <property type="entry name" value="P-loop containing nucleotide triphosphate hydrolases"/>
    <property type="match status" value="1"/>
</dbReference>
<dbReference type="PANTHER" id="PTHR10695">
    <property type="entry name" value="DEPHOSPHO-COA KINASE-RELATED"/>
    <property type="match status" value="1"/>
</dbReference>
<keyword evidence="4 5" id="KW-0173">Coenzyme A biosynthesis</keyword>
<name>A0ABU5DZ95_9PROT</name>
<comment type="function">
    <text evidence="5">Catalyzes the phosphorylation of the 3'-hydroxyl group of dephosphocoenzyme A to form coenzyme A.</text>
</comment>
<dbReference type="NCBIfam" id="TIGR00152">
    <property type="entry name" value="dephospho-CoA kinase"/>
    <property type="match status" value="1"/>
</dbReference>
<keyword evidence="5" id="KW-0963">Cytoplasm</keyword>
<comment type="similarity">
    <text evidence="1 5">Belongs to the CoaE family.</text>
</comment>
<evidence type="ECO:0000313" key="8">
    <source>
        <dbReference type="Proteomes" id="UP001271769"/>
    </source>
</evidence>
<evidence type="ECO:0000256" key="3">
    <source>
        <dbReference type="ARBA" id="ARBA00022840"/>
    </source>
</evidence>
<evidence type="ECO:0000256" key="1">
    <source>
        <dbReference type="ARBA" id="ARBA00009018"/>
    </source>
</evidence>
<evidence type="ECO:0000256" key="5">
    <source>
        <dbReference type="HAMAP-Rule" id="MF_00376"/>
    </source>
</evidence>
<dbReference type="PROSITE" id="PS51219">
    <property type="entry name" value="DPCK"/>
    <property type="match status" value="1"/>
</dbReference>
<dbReference type="Proteomes" id="UP001271769">
    <property type="component" value="Unassembled WGS sequence"/>
</dbReference>
<comment type="caution">
    <text evidence="7">The sequence shown here is derived from an EMBL/GenBank/DDBJ whole genome shotgun (WGS) entry which is preliminary data.</text>
</comment>
<reference evidence="7 8" key="1">
    <citation type="journal article" date="2013" name="Antonie Van Leeuwenhoek">
        <title>Dongia rigui sp. nov., isolated from freshwater of a large wetland in Korea.</title>
        <authorList>
            <person name="Baik K.S."/>
            <person name="Hwang Y.M."/>
            <person name="Choi J.S."/>
            <person name="Kwon J."/>
            <person name="Seong C.N."/>
        </authorList>
    </citation>
    <scope>NUCLEOTIDE SEQUENCE [LARGE SCALE GENOMIC DNA]</scope>
    <source>
        <strain evidence="7 8">04SU4-P</strain>
    </source>
</reference>
<comment type="subcellular location">
    <subcellularLocation>
        <location evidence="5">Cytoplasm</location>
    </subcellularLocation>
</comment>
<dbReference type="InterPro" id="IPR027417">
    <property type="entry name" value="P-loop_NTPase"/>
</dbReference>
<dbReference type="Pfam" id="PF01121">
    <property type="entry name" value="CoaE"/>
    <property type="match status" value="1"/>
</dbReference>
<evidence type="ECO:0000256" key="4">
    <source>
        <dbReference type="ARBA" id="ARBA00022993"/>
    </source>
</evidence>
<dbReference type="CDD" id="cd02022">
    <property type="entry name" value="DPCK"/>
    <property type="match status" value="1"/>
</dbReference>
<comment type="catalytic activity">
    <reaction evidence="5">
        <text>3'-dephospho-CoA + ATP = ADP + CoA + H(+)</text>
        <dbReference type="Rhea" id="RHEA:18245"/>
        <dbReference type="ChEBI" id="CHEBI:15378"/>
        <dbReference type="ChEBI" id="CHEBI:30616"/>
        <dbReference type="ChEBI" id="CHEBI:57287"/>
        <dbReference type="ChEBI" id="CHEBI:57328"/>
        <dbReference type="ChEBI" id="CHEBI:456216"/>
        <dbReference type="EC" id="2.7.1.24"/>
    </reaction>
</comment>
<protein>
    <recommendedName>
        <fullName evidence="5 6">Dephospho-CoA kinase</fullName>
        <ecNumber evidence="5 6">2.7.1.24</ecNumber>
    </recommendedName>
    <alternativeName>
        <fullName evidence="5">Dephosphocoenzyme A kinase</fullName>
    </alternativeName>
</protein>
<evidence type="ECO:0000256" key="6">
    <source>
        <dbReference type="NCBIfam" id="TIGR00152"/>
    </source>
</evidence>
<organism evidence="7 8">
    <name type="scientific">Dongia rigui</name>
    <dbReference type="NCBI Taxonomy" id="940149"/>
    <lineage>
        <taxon>Bacteria</taxon>
        <taxon>Pseudomonadati</taxon>
        <taxon>Pseudomonadota</taxon>
        <taxon>Alphaproteobacteria</taxon>
        <taxon>Rhodospirillales</taxon>
        <taxon>Dongiaceae</taxon>
        <taxon>Dongia</taxon>
    </lineage>
</organism>
<dbReference type="InterPro" id="IPR001977">
    <property type="entry name" value="Depp_CoAkinase"/>
</dbReference>
<evidence type="ECO:0000313" key="7">
    <source>
        <dbReference type="EMBL" id="MDY0871953.1"/>
    </source>
</evidence>
<keyword evidence="5 7" id="KW-0418">Kinase</keyword>
<keyword evidence="3 5" id="KW-0067">ATP-binding</keyword>
<gene>
    <name evidence="5 7" type="primary">coaE</name>
    <name evidence="7" type="ORF">SMD31_08465</name>
</gene>
<evidence type="ECO:0000256" key="2">
    <source>
        <dbReference type="ARBA" id="ARBA00022741"/>
    </source>
</evidence>
<accession>A0ABU5DZ95</accession>
<dbReference type="SUPFAM" id="SSF52540">
    <property type="entry name" value="P-loop containing nucleoside triphosphate hydrolases"/>
    <property type="match status" value="1"/>
</dbReference>
<proteinExistence type="inferred from homology"/>
<keyword evidence="8" id="KW-1185">Reference proteome</keyword>